<evidence type="ECO:0008006" key="3">
    <source>
        <dbReference type="Google" id="ProtNLM"/>
    </source>
</evidence>
<organism evidence="1 2">
    <name type="scientific">Punica granatum</name>
    <name type="common">Pomegranate</name>
    <dbReference type="NCBI Taxonomy" id="22663"/>
    <lineage>
        <taxon>Eukaryota</taxon>
        <taxon>Viridiplantae</taxon>
        <taxon>Streptophyta</taxon>
        <taxon>Embryophyta</taxon>
        <taxon>Tracheophyta</taxon>
        <taxon>Spermatophyta</taxon>
        <taxon>Magnoliopsida</taxon>
        <taxon>eudicotyledons</taxon>
        <taxon>Gunneridae</taxon>
        <taxon>Pentapetalae</taxon>
        <taxon>rosids</taxon>
        <taxon>malvids</taxon>
        <taxon>Myrtales</taxon>
        <taxon>Lythraceae</taxon>
        <taxon>Punica</taxon>
    </lineage>
</organism>
<name>A0A2I0HMF9_PUNGR</name>
<comment type="caution">
    <text evidence="1">The sequence shown here is derived from an EMBL/GenBank/DDBJ whole genome shotgun (WGS) entry which is preliminary data.</text>
</comment>
<dbReference type="AlphaFoldDB" id="A0A2I0HMF9"/>
<proteinExistence type="predicted"/>
<evidence type="ECO:0000313" key="2">
    <source>
        <dbReference type="Proteomes" id="UP000233551"/>
    </source>
</evidence>
<accession>A0A2I0HMF9</accession>
<evidence type="ECO:0000313" key="1">
    <source>
        <dbReference type="EMBL" id="PKI32894.1"/>
    </source>
</evidence>
<gene>
    <name evidence="1" type="ORF">CRG98_046715</name>
</gene>
<dbReference type="EMBL" id="PGOL01007226">
    <property type="protein sequence ID" value="PKI32894.1"/>
    <property type="molecule type" value="Genomic_DNA"/>
</dbReference>
<reference evidence="1 2" key="1">
    <citation type="submission" date="2017-11" db="EMBL/GenBank/DDBJ databases">
        <title>De-novo sequencing of pomegranate (Punica granatum L.) genome.</title>
        <authorList>
            <person name="Akparov Z."/>
            <person name="Amiraslanov A."/>
            <person name="Hajiyeva S."/>
            <person name="Abbasov M."/>
            <person name="Kaur K."/>
            <person name="Hamwieh A."/>
            <person name="Solovyev V."/>
            <person name="Salamov A."/>
            <person name="Braich B."/>
            <person name="Kosarev P."/>
            <person name="Mahmoud A."/>
            <person name="Hajiyev E."/>
            <person name="Babayeva S."/>
            <person name="Izzatullayeva V."/>
            <person name="Mammadov A."/>
            <person name="Mammadov A."/>
            <person name="Sharifova S."/>
            <person name="Ojaghi J."/>
            <person name="Eynullazada K."/>
            <person name="Bayramov B."/>
            <person name="Abdulazimova A."/>
            <person name="Shahmuradov I."/>
        </authorList>
    </citation>
    <scope>NUCLEOTIDE SEQUENCE [LARGE SCALE GENOMIC DNA]</scope>
    <source>
        <strain evidence="2">cv. AG2017</strain>
        <tissue evidence="1">Leaf</tissue>
    </source>
</reference>
<keyword evidence="2" id="KW-1185">Reference proteome</keyword>
<sequence>MKTGAKIMMELDNTSLGTSKSSSTPHTTQISQKTWKALSTISSLNQKMIGFILKEWNNTFISLIPKCQGASTFKDFRPISLCNVCYKVISKIIANCIPASTMKDLINFVACPPHSLLMNANDRASFSLYAAITLYQLWISRNNVVHAGKQADLHETIKSIKDHFAEHSKGGRDLGCQEEISLEAALQLDSSKTPSGPDWSIISSDAAWNSYRSCLADILHQPNKPPELSWFQISHEDTPLQA</sequence>
<dbReference type="Proteomes" id="UP000233551">
    <property type="component" value="Unassembled WGS sequence"/>
</dbReference>
<protein>
    <recommendedName>
        <fullName evidence="3">Reverse transcriptase domain-containing protein</fullName>
    </recommendedName>
</protein>